<organism evidence="1 2">
    <name type="scientific">Mycolicibacterium grossiae</name>
    <dbReference type="NCBI Taxonomy" id="1552759"/>
    <lineage>
        <taxon>Bacteria</taxon>
        <taxon>Bacillati</taxon>
        <taxon>Actinomycetota</taxon>
        <taxon>Actinomycetes</taxon>
        <taxon>Mycobacteriales</taxon>
        <taxon>Mycobacteriaceae</taxon>
        <taxon>Mycolicibacterium</taxon>
    </lineage>
</organism>
<gene>
    <name evidence="1" type="ORF">BEL07_13810</name>
</gene>
<accession>A0A1E8Q4X3</accession>
<name>A0A1E8Q4X3_9MYCO</name>
<dbReference type="OrthoDB" id="4629960at2"/>
<keyword evidence="2" id="KW-1185">Reference proteome</keyword>
<evidence type="ECO:0000313" key="1">
    <source>
        <dbReference type="EMBL" id="OFJ53109.1"/>
    </source>
</evidence>
<evidence type="ECO:0000313" key="2">
    <source>
        <dbReference type="Proteomes" id="UP000178953"/>
    </source>
</evidence>
<dbReference type="RefSeq" id="WP_070353684.1">
    <property type="nucleotide sequence ID" value="NZ_CP043474.1"/>
</dbReference>
<proteinExistence type="predicted"/>
<dbReference type="EMBL" id="MCHX01000029">
    <property type="protein sequence ID" value="OFJ53109.1"/>
    <property type="molecule type" value="Genomic_DNA"/>
</dbReference>
<comment type="caution">
    <text evidence="1">The sequence shown here is derived from an EMBL/GenBank/DDBJ whole genome shotgun (WGS) entry which is preliminary data.</text>
</comment>
<dbReference type="AlphaFoldDB" id="A0A1E8Q4X3"/>
<dbReference type="Proteomes" id="UP000178953">
    <property type="component" value="Unassembled WGS sequence"/>
</dbReference>
<reference evidence="1 2" key="1">
    <citation type="submission" date="2016-09" db="EMBL/GenBank/DDBJ databases">
        <title>genome sequence of Mycobacterium sp. 739 SCH.</title>
        <authorList>
            <person name="Greninger A.L."/>
            <person name="Qin X."/>
            <person name="Jerome K."/>
            <person name="Vora S."/>
            <person name="Quinn K."/>
        </authorList>
    </citation>
    <scope>NUCLEOTIDE SEQUENCE [LARGE SCALE GENOMIC DNA]</scope>
    <source>
        <strain evidence="1 2">SCH</strain>
    </source>
</reference>
<sequence>MSATAERDVVLDMAGQAGWRRRNDERVDYFSRDADGVRVHWGEGDAISGGALYDDGMLMAYTRDLDTVKRWLKR</sequence>
<protein>
    <submittedName>
        <fullName evidence="1">Uncharacterized protein</fullName>
    </submittedName>
</protein>